<proteinExistence type="predicted"/>
<sequence length="172" mass="18837">MSYKDKGENNRILKQFYFDEPSIIPSPFPTDGSDPTGLPVAVGGEIVLAELDIDFYYDECDMNNPLIFFAATVGWSTTTDEDGAVAEFRIRKGSPRGDIIFATRDGIGVDAFEQNARTTSFIHVDATNNIVRNTRNKGTKYFLTLTNLPATSDTPSTVIITGPVVFIGEIKG</sequence>
<evidence type="ECO:0000313" key="1">
    <source>
        <dbReference type="EMBL" id="AXI29092.1"/>
    </source>
</evidence>
<organism evidence="1 2">
    <name type="scientific">Priestia megaterium</name>
    <name type="common">Bacillus megaterium</name>
    <dbReference type="NCBI Taxonomy" id="1404"/>
    <lineage>
        <taxon>Bacteria</taxon>
        <taxon>Bacillati</taxon>
        <taxon>Bacillota</taxon>
        <taxon>Bacilli</taxon>
        <taxon>Bacillales</taxon>
        <taxon>Bacillaceae</taxon>
        <taxon>Priestia</taxon>
    </lineage>
</organism>
<reference evidence="1 2" key="1">
    <citation type="submission" date="2017-07" db="EMBL/GenBank/DDBJ databases">
        <title>Isolation and development of strain Bacillus megaterium SR7 for enhanced growth and metabolite production under supercritical carbon dioxide.</title>
        <authorList>
            <person name="Freedman A.J.E."/>
            <person name="Peet K.C."/>
            <person name="Boock J.T."/>
            <person name="Penn K."/>
            <person name="Prather K.L.J."/>
            <person name="Thompson J.R."/>
        </authorList>
    </citation>
    <scope>NUCLEOTIDE SEQUENCE [LARGE SCALE GENOMIC DNA]</scope>
    <source>
        <strain evidence="1 2">SR7</strain>
    </source>
</reference>
<accession>A0AA86ID74</accession>
<name>A0AA86ID74_PRIMG</name>
<gene>
    <name evidence="1" type="ORF">CIB87_08720</name>
</gene>
<dbReference type="Proteomes" id="UP000253834">
    <property type="component" value="Chromosome"/>
</dbReference>
<protein>
    <submittedName>
        <fullName evidence="1">Uncharacterized protein</fullName>
    </submittedName>
</protein>
<dbReference type="EMBL" id="CP022674">
    <property type="protein sequence ID" value="AXI29092.1"/>
    <property type="molecule type" value="Genomic_DNA"/>
</dbReference>
<dbReference type="RefSeq" id="WP_114895195.1">
    <property type="nucleotide sequence ID" value="NZ_CP022674.1"/>
</dbReference>
<evidence type="ECO:0000313" key="2">
    <source>
        <dbReference type="Proteomes" id="UP000253834"/>
    </source>
</evidence>
<dbReference type="AlphaFoldDB" id="A0AA86ID74"/>